<reference evidence="2 3" key="1">
    <citation type="submission" date="2021-06" db="EMBL/GenBank/DDBJ databases">
        <title>Interrogation of the integrated mobile genetic elements in gut-associated Bacteroides with a consensus prediction approach.</title>
        <authorList>
            <person name="Campbell D.E."/>
            <person name="Leigh J.R."/>
            <person name="Kim T."/>
            <person name="England W."/>
            <person name="Whitaker R.J."/>
            <person name="Degnan P.H."/>
        </authorList>
    </citation>
    <scope>NUCLEOTIDE SEQUENCE [LARGE SCALE GENOMIC DNA]</scope>
    <source>
        <strain evidence="2 3">WAL8669</strain>
    </source>
</reference>
<dbReference type="Pfam" id="PF16394">
    <property type="entry name" value="DUF5003"/>
    <property type="match status" value="2"/>
</dbReference>
<dbReference type="InterPro" id="IPR032167">
    <property type="entry name" value="DUF5003"/>
</dbReference>
<dbReference type="Gene3D" id="2.60.40.10">
    <property type="entry name" value="Immunoglobulins"/>
    <property type="match status" value="1"/>
</dbReference>
<keyword evidence="1" id="KW-0732">Signal</keyword>
<organism evidence="2 3">
    <name type="scientific">Bacteroides thetaiotaomicron</name>
    <dbReference type="NCBI Taxonomy" id="818"/>
    <lineage>
        <taxon>Bacteria</taxon>
        <taxon>Pseudomonadati</taxon>
        <taxon>Bacteroidota</taxon>
        <taxon>Bacteroidia</taxon>
        <taxon>Bacteroidales</taxon>
        <taxon>Bacteroidaceae</taxon>
        <taxon>Bacteroides</taxon>
    </lineage>
</organism>
<sequence length="648" mass="70928">MDMKKFSLKPLGDSCMKMSCKSWFFIGLLMTFCLAACSDDDDDAVAPIFPEKQNIVCNAGETKEFTFTANTNWSLASSAIWCKFQSNDMEEFVVSGTAGTQTVTILATDDNQKVDNISVAKLELTMGGQTIVIGEVTRSAKGYELEVYDEAGEVVKELKVGYQDFSKFSVKANFRFAATNLPGWVELEGGSLVGAVNQEVTGGLKIIKDENREKYPVEASDKNVITFSDEEGKAFYSFKVSYDGMTPGIMELTLPSANKYDWTVSLDGKTFTQSGGGVAGTGGSTTTIKNRLPFTVKTLNDDYEVVFVVKGGASDNLFVMNDEEWMHCERKEGNVTLIVDEYTPAPYEPAERVGYVLVFSRAEYESIKGNLEETIIDGKELVYKYEQANLVLQFTQKEKKGGNDEVPFTAVDGQSYNPIECTSYTGDGVDYFKSEYGVTGIFEIKQPAERSTIVTTAFNWSDIQCYYFDNEQTATGVIEPSSETSILVSTEAANGKDVFLIISDESGSKTMLIVRISNAGSGGVGETAFTIKDGQLNPISCTAYDGSMGDASNLIGKYGVTDIFDLKNPSQSMFITLNSSSIIDFKCYDTDENLIDASADIEISEDWATGKQNLNVWLGNGSSLTKTVFLVVTGEDGSKHMLFIYINA</sequence>
<evidence type="ECO:0000256" key="1">
    <source>
        <dbReference type="SAM" id="SignalP"/>
    </source>
</evidence>
<proteinExistence type="predicted"/>
<feature type="signal peptide" evidence="1">
    <location>
        <begin position="1"/>
        <end position="35"/>
    </location>
</feature>
<dbReference type="RefSeq" id="WP_055228974.1">
    <property type="nucleotide sequence ID" value="NZ_BAABZI010000001.1"/>
</dbReference>
<dbReference type="AlphaFoldDB" id="A0A412GNJ9"/>
<protein>
    <submittedName>
        <fullName evidence="2">DUF5003 domain-containing protein</fullName>
    </submittedName>
</protein>
<name>A0A412GNJ9_BACT4</name>
<evidence type="ECO:0000313" key="2">
    <source>
        <dbReference type="EMBL" id="UYU64648.1"/>
    </source>
</evidence>
<dbReference type="Proteomes" id="UP001156218">
    <property type="component" value="Chromosome"/>
</dbReference>
<dbReference type="InterPro" id="IPR013783">
    <property type="entry name" value="Ig-like_fold"/>
</dbReference>
<feature type="chain" id="PRO_5044397554" evidence="1">
    <location>
        <begin position="36"/>
        <end position="648"/>
    </location>
</feature>
<evidence type="ECO:0000313" key="3">
    <source>
        <dbReference type="Proteomes" id="UP001156218"/>
    </source>
</evidence>
<gene>
    <name evidence="2" type="ORF">KQP68_13750</name>
</gene>
<accession>A0A412GNJ9</accession>
<dbReference type="EMBL" id="CP083680">
    <property type="protein sequence ID" value="UYU64648.1"/>
    <property type="molecule type" value="Genomic_DNA"/>
</dbReference>